<dbReference type="RefSeq" id="WP_117997467.1">
    <property type="nucleotide sequence ID" value="NZ_QRWI01000010.1"/>
</dbReference>
<evidence type="ECO:0000256" key="1">
    <source>
        <dbReference type="SAM" id="Phobius"/>
    </source>
</evidence>
<feature type="transmembrane region" description="Helical" evidence="1">
    <location>
        <begin position="35"/>
        <end position="55"/>
    </location>
</feature>
<dbReference type="Proteomes" id="UP000285290">
    <property type="component" value="Unassembled WGS sequence"/>
</dbReference>
<feature type="transmembrane region" description="Helical" evidence="1">
    <location>
        <begin position="75"/>
        <end position="98"/>
    </location>
</feature>
<keyword evidence="1" id="KW-0472">Membrane</keyword>
<feature type="transmembrane region" description="Helical" evidence="1">
    <location>
        <begin position="104"/>
        <end position="125"/>
    </location>
</feature>
<feature type="transmembrane region" description="Helical" evidence="1">
    <location>
        <begin position="12"/>
        <end position="29"/>
    </location>
</feature>
<proteinExistence type="predicted"/>
<reference evidence="2 3" key="1">
    <citation type="submission" date="2018-08" db="EMBL/GenBank/DDBJ databases">
        <title>A genome reference for cultivated species of the human gut microbiota.</title>
        <authorList>
            <person name="Zou Y."/>
            <person name="Xue W."/>
            <person name="Luo G."/>
        </authorList>
    </citation>
    <scope>NUCLEOTIDE SEQUENCE [LARGE SCALE GENOMIC DNA]</scope>
    <source>
        <strain evidence="2 3">AM29-10</strain>
    </source>
</reference>
<protein>
    <recommendedName>
        <fullName evidence="4">Acyltransferase</fullName>
    </recommendedName>
</protein>
<feature type="transmembrane region" description="Helical" evidence="1">
    <location>
        <begin position="265"/>
        <end position="287"/>
    </location>
</feature>
<organism evidence="2 3">
    <name type="scientific">Agathobacter rectalis</name>
    <dbReference type="NCBI Taxonomy" id="39491"/>
    <lineage>
        <taxon>Bacteria</taxon>
        <taxon>Bacillati</taxon>
        <taxon>Bacillota</taxon>
        <taxon>Clostridia</taxon>
        <taxon>Lachnospirales</taxon>
        <taxon>Lachnospiraceae</taxon>
        <taxon>Agathobacter</taxon>
    </lineage>
</organism>
<feature type="transmembrane region" description="Helical" evidence="1">
    <location>
        <begin position="234"/>
        <end position="253"/>
    </location>
</feature>
<feature type="transmembrane region" description="Helical" evidence="1">
    <location>
        <begin position="137"/>
        <end position="154"/>
    </location>
</feature>
<evidence type="ECO:0008006" key="4">
    <source>
        <dbReference type="Google" id="ProtNLM"/>
    </source>
</evidence>
<comment type="caution">
    <text evidence="2">The sequence shown here is derived from an EMBL/GenBank/DDBJ whole genome shotgun (WGS) entry which is preliminary data.</text>
</comment>
<feature type="transmembrane region" description="Helical" evidence="1">
    <location>
        <begin position="160"/>
        <end position="178"/>
    </location>
</feature>
<accession>A0A414IT23</accession>
<gene>
    <name evidence="2" type="ORF">DW753_09735</name>
</gene>
<keyword evidence="1" id="KW-0812">Transmembrane</keyword>
<feature type="transmembrane region" description="Helical" evidence="1">
    <location>
        <begin position="293"/>
        <end position="315"/>
    </location>
</feature>
<name>A0A414IT23_9FIRM</name>
<dbReference type="PANTHER" id="PTHR37312:SF1">
    <property type="entry name" value="MEMBRANE-BOUND ACYLTRANSFERASE YKRP-RELATED"/>
    <property type="match status" value="1"/>
</dbReference>
<evidence type="ECO:0000313" key="2">
    <source>
        <dbReference type="EMBL" id="RHE31670.1"/>
    </source>
</evidence>
<keyword evidence="1" id="KW-1133">Transmembrane helix</keyword>
<dbReference type="AlphaFoldDB" id="A0A414IT23"/>
<dbReference type="InterPro" id="IPR052734">
    <property type="entry name" value="Nod_factor_acetyltransferase"/>
</dbReference>
<sequence length="339" mass="38346">MKERNYLFDNIKALMLLLVAIGHILDVYIDDGNNTVFYIAMKYIYLFHMPVFAFVSGYFTKDFDRARNKAVKGVLIPYLILQTVYVIVAAIMIYFGLAKFNAGVFNYSIILPSSAFYYLLALFAWKLIAKDIMSLRCPLVISSVLGLLISFTKYDDFHMGYGAVFSLLIFYVLGIKCTESMINKIRKVPHVIAVFVLLLGVVPASVCPYSIHSIRLNYESEGFTNIEGMLWRCLFYIVAIVMGMAIINLLPATKTFCSKIGMRAILVYGGSTFFAPSGYVLICNLLHLDRNNMVNALGILIFSILILFVCSSDIINNIYQFIYNNIIGLLFKNTSQLEK</sequence>
<feature type="transmembrane region" description="Helical" evidence="1">
    <location>
        <begin position="190"/>
        <end position="214"/>
    </location>
</feature>
<dbReference type="EMBL" id="QSKC01000011">
    <property type="protein sequence ID" value="RHE31670.1"/>
    <property type="molecule type" value="Genomic_DNA"/>
</dbReference>
<evidence type="ECO:0000313" key="3">
    <source>
        <dbReference type="Proteomes" id="UP000285290"/>
    </source>
</evidence>
<dbReference type="PANTHER" id="PTHR37312">
    <property type="entry name" value="MEMBRANE-BOUND ACYLTRANSFERASE YKRP-RELATED"/>
    <property type="match status" value="1"/>
</dbReference>